<dbReference type="Gramene" id="AUR62036703-RA">
    <property type="protein sequence ID" value="AUR62036703-RA:cds"/>
    <property type="gene ID" value="AUR62036703"/>
</dbReference>
<proteinExistence type="predicted"/>
<dbReference type="PANTHER" id="PTHR31569">
    <property type="entry name" value="SWIM-TYPE DOMAIN-CONTAINING PROTEIN"/>
    <property type="match status" value="1"/>
</dbReference>
<organism evidence="1 2">
    <name type="scientific">Chenopodium quinoa</name>
    <name type="common">Quinoa</name>
    <dbReference type="NCBI Taxonomy" id="63459"/>
    <lineage>
        <taxon>Eukaryota</taxon>
        <taxon>Viridiplantae</taxon>
        <taxon>Streptophyta</taxon>
        <taxon>Embryophyta</taxon>
        <taxon>Tracheophyta</taxon>
        <taxon>Spermatophyta</taxon>
        <taxon>Magnoliopsida</taxon>
        <taxon>eudicotyledons</taxon>
        <taxon>Gunneridae</taxon>
        <taxon>Pentapetalae</taxon>
        <taxon>Caryophyllales</taxon>
        <taxon>Chenopodiaceae</taxon>
        <taxon>Chenopodioideae</taxon>
        <taxon>Atripliceae</taxon>
        <taxon>Chenopodium</taxon>
    </lineage>
</organism>
<dbReference type="PANTHER" id="PTHR31569:SF4">
    <property type="entry name" value="SWIM-TYPE DOMAIN-CONTAINING PROTEIN"/>
    <property type="match status" value="1"/>
</dbReference>
<dbReference type="InterPro" id="IPR052579">
    <property type="entry name" value="Zinc_finger_SWIM"/>
</dbReference>
<reference evidence="1" key="1">
    <citation type="journal article" date="2017" name="Nature">
        <title>The genome of Chenopodium quinoa.</title>
        <authorList>
            <person name="Jarvis D.E."/>
            <person name="Ho Y.S."/>
            <person name="Lightfoot D.J."/>
            <person name="Schmoeckel S.M."/>
            <person name="Li B."/>
            <person name="Borm T.J.A."/>
            <person name="Ohyanagi H."/>
            <person name="Mineta K."/>
            <person name="Michell C.T."/>
            <person name="Saber N."/>
            <person name="Kharbatia N.M."/>
            <person name="Rupper R.R."/>
            <person name="Sharp A.R."/>
            <person name="Dally N."/>
            <person name="Boughton B.A."/>
            <person name="Woo Y.H."/>
            <person name="Gao G."/>
            <person name="Schijlen E.G.W.M."/>
            <person name="Guo X."/>
            <person name="Momin A.A."/>
            <person name="Negrao S."/>
            <person name="Al-Babili S."/>
            <person name="Gehring C."/>
            <person name="Roessner U."/>
            <person name="Jung C."/>
            <person name="Murphy K."/>
            <person name="Arold S.T."/>
            <person name="Gojobori T."/>
            <person name="van der Linden C.G."/>
            <person name="van Loo E.N."/>
            <person name="Jellen E.N."/>
            <person name="Maughan P.J."/>
            <person name="Tester M."/>
        </authorList>
    </citation>
    <scope>NUCLEOTIDE SEQUENCE [LARGE SCALE GENOMIC DNA]</scope>
    <source>
        <strain evidence="1">cv. PI 614886</strain>
    </source>
</reference>
<keyword evidence="2" id="KW-1185">Reference proteome</keyword>
<dbReference type="EnsemblPlants" id="AUR62036703-RA">
    <property type="protein sequence ID" value="AUR62036703-RA:cds"/>
    <property type="gene ID" value="AUR62036703"/>
</dbReference>
<accession>A0A803MWX3</accession>
<name>A0A803MWX3_CHEQI</name>
<protein>
    <submittedName>
        <fullName evidence="1">Uncharacterized protein</fullName>
    </submittedName>
</protein>
<evidence type="ECO:0000313" key="2">
    <source>
        <dbReference type="Proteomes" id="UP000596660"/>
    </source>
</evidence>
<evidence type="ECO:0000313" key="1">
    <source>
        <dbReference type="EnsemblPlants" id="AUR62036703-RA:cds"/>
    </source>
</evidence>
<dbReference type="AlphaFoldDB" id="A0A803MWX3"/>
<dbReference type="Proteomes" id="UP000596660">
    <property type="component" value="Unplaced"/>
</dbReference>
<sequence length="245" mass="28267">MKKTIMEDMTTLMADVLANFLNGSKVFEMEMGILKERLEKSFSETLEEDNNVSYIVEILQRTTMGETIPRELVDILHVEGSCPICLQDSEDEEGGDRVDYSANFVTDKVFRTFDEAVSWADAVAINLGFILVKSSFNRQRDGRPYRYLRCDRGRMSKPRDLENAIRKDTKTKANGCPFYIKISYNFFDDCWFITAKNDHAFMAHPVMIDILRTYPYVIGMDSTYKTNRYGMMFFEIVGVTPTNGM</sequence>
<reference evidence="1" key="2">
    <citation type="submission" date="2021-03" db="UniProtKB">
        <authorList>
            <consortium name="EnsemblPlants"/>
        </authorList>
    </citation>
    <scope>IDENTIFICATION</scope>
</reference>